<dbReference type="HOGENOM" id="CLU_166912_1_0_9"/>
<evidence type="ECO:0000313" key="2">
    <source>
        <dbReference type="EMBL" id="AAM80112.1"/>
    </source>
</evidence>
<organism evidence="2 3">
    <name type="scientific">Streptococcus pyogenes serotype M3 (strain ATCC BAA-595 / MGAS315)</name>
    <dbReference type="NCBI Taxonomy" id="198466"/>
    <lineage>
        <taxon>Bacteria</taxon>
        <taxon>Bacillati</taxon>
        <taxon>Bacillota</taxon>
        <taxon>Bacilli</taxon>
        <taxon>Lactobacillales</taxon>
        <taxon>Streptococcaceae</taxon>
        <taxon>Streptococcus</taxon>
    </lineage>
</organism>
<sequence>MKVKTVIAVGLLSFTAYKAYQKRCTIKELLSISRQAKDAAQLDLDNIKANLDLIHSQGKVIQNISQDLAHKWRYFNQETQAHLTEIQNRMAKYQEDSELISSESPTCQTVILTNNHSR</sequence>
<reference evidence="2 3" key="1">
    <citation type="journal article" date="2002" name="Proc. Natl. Acad. Sci. U.S.A.">
        <title>Genome sequence of a serotype M3 strain of group A Streptococcus: phage-encoded toxins, the high-virulence phenotype, and clone emergence.</title>
        <authorList>
            <person name="Beres S.B."/>
            <person name="Sylva G.L."/>
            <person name="Barbian K.D."/>
            <person name="Lei B."/>
            <person name="Hoff J.S."/>
            <person name="Mammarella N.D."/>
            <person name="Liu M.Y."/>
            <person name="Smoot J.C."/>
            <person name="Porcella S.F."/>
            <person name="Parkins L.D."/>
            <person name="Campbell D.S."/>
            <person name="Smith T.M."/>
            <person name="McCormick J.K."/>
            <person name="Leung D.Y."/>
            <person name="Schlievert P.M."/>
            <person name="Musser J.M."/>
        </authorList>
    </citation>
    <scope>NUCLEOTIDE SEQUENCE [LARGE SCALE GENOMIC DNA]</scope>
    <source>
        <strain evidence="3">ATCC BAA-595 / MGAS315</strain>
    </source>
</reference>
<evidence type="ECO:0000256" key="1">
    <source>
        <dbReference type="SAM" id="Coils"/>
    </source>
</evidence>
<accession>A0A0H2UVZ4</accession>
<name>A0A0H2UVZ4_STRP3</name>
<feature type="coiled-coil region" evidence="1">
    <location>
        <begin position="76"/>
        <end position="103"/>
    </location>
</feature>
<dbReference type="EMBL" id="AE014074">
    <property type="protein sequence ID" value="AAM80112.1"/>
    <property type="molecule type" value="Genomic_DNA"/>
</dbReference>
<dbReference type="KEGG" id="spg:SpyM3_1505"/>
<proteinExistence type="predicted"/>
<dbReference type="Proteomes" id="UP000000564">
    <property type="component" value="Chromosome"/>
</dbReference>
<gene>
    <name evidence="2" type="ordered locus">SpyM3_1505</name>
</gene>
<evidence type="ECO:0000313" key="3">
    <source>
        <dbReference type="Proteomes" id="UP000000564"/>
    </source>
</evidence>
<keyword evidence="1" id="KW-0175">Coiled coil</keyword>
<protein>
    <submittedName>
        <fullName evidence="2">Uncharacterized protein</fullName>
    </submittedName>
</protein>
<dbReference type="RefSeq" id="WP_002988657.1">
    <property type="nucleotide sequence ID" value="NC_004070.1"/>
</dbReference>
<dbReference type="GeneID" id="69900419"/>
<dbReference type="AlphaFoldDB" id="A0A0H2UVZ4"/>